<dbReference type="InterPro" id="IPR006680">
    <property type="entry name" value="Amidohydro-rel"/>
</dbReference>
<dbReference type="InterPro" id="IPR032466">
    <property type="entry name" value="Metal_Hydrolase"/>
</dbReference>
<sequence length="289" mass="32261">MFGENHAHIFMNAVNYRQAVRKHENGVDEEVIYSHFRAYQEKNISFVRDGGDNLQVSKRAKELAGEYGIDYRTPVFAIHRKGHYGGIVGRGFENLKEYAALVKEAGAQGGDFIKIMTTGIMDFNTDGSVTETPLSFGEVKEMVHIAHEEGFSVMAHTNGARAVREVVEAGADSVEHGNYVDGETIQAMAESDVVWVPTITVVKNMIGCGRFSDKVLKKIWETGSRNIRSAFARGVHMALGSDAGAYRVYHGQGLADEWNCFKEILGDSQPVQQRLLEGEQRIREKFQRQ</sequence>
<dbReference type="PANTHER" id="PTHR43135">
    <property type="entry name" value="ALPHA-D-RIBOSE 1-METHYLPHOSPHONATE 5-TRIPHOSPHATE DIPHOSPHATASE"/>
    <property type="match status" value="1"/>
</dbReference>
<dbReference type="Proteomes" id="UP000822142">
    <property type="component" value="Unassembled WGS sequence"/>
</dbReference>
<dbReference type="InterPro" id="IPR051781">
    <property type="entry name" value="Metallo-dep_Hydrolase"/>
</dbReference>
<evidence type="ECO:0000313" key="2">
    <source>
        <dbReference type="EMBL" id="NSJ87244.1"/>
    </source>
</evidence>
<accession>A0ABX2IAP8</accession>
<keyword evidence="3" id="KW-1185">Reference proteome</keyword>
<protein>
    <submittedName>
        <fullName evidence="2">Amidohydrolase family protein</fullName>
    </submittedName>
</protein>
<reference evidence="2 3" key="1">
    <citation type="journal article" date="2020" name="Cell Host Microbe">
        <title>Functional and Genomic Variation between Human-Derived Isolates of Lachnospiraceae Reveals Inter- and Intra-Species Diversity.</title>
        <authorList>
            <person name="Sorbara M.T."/>
            <person name="Littmann E.R."/>
            <person name="Fontana E."/>
            <person name="Moody T.U."/>
            <person name="Kohout C.E."/>
            <person name="Gjonbalaj M."/>
            <person name="Eaton V."/>
            <person name="Seok R."/>
            <person name="Leiner I.M."/>
            <person name="Pamer E.G."/>
        </authorList>
    </citation>
    <scope>NUCLEOTIDE SEQUENCE [LARGE SCALE GENOMIC DNA]</scope>
    <source>
        <strain evidence="2 3">MSK.15.26</strain>
    </source>
</reference>
<evidence type="ECO:0000313" key="3">
    <source>
        <dbReference type="Proteomes" id="UP000822142"/>
    </source>
</evidence>
<evidence type="ECO:0000259" key="1">
    <source>
        <dbReference type="Pfam" id="PF01979"/>
    </source>
</evidence>
<dbReference type="RefSeq" id="WP_173750132.1">
    <property type="nucleotide sequence ID" value="NZ_JAAITA010000027.1"/>
</dbReference>
<dbReference type="PANTHER" id="PTHR43135:SF3">
    <property type="entry name" value="ALPHA-D-RIBOSE 1-METHYLPHOSPHONATE 5-TRIPHOSPHATE DIPHOSPHATASE"/>
    <property type="match status" value="1"/>
</dbReference>
<gene>
    <name evidence="2" type="ORF">G5A70_13930</name>
</gene>
<proteinExistence type="predicted"/>
<dbReference type="Pfam" id="PF01979">
    <property type="entry name" value="Amidohydro_1"/>
    <property type="match status" value="1"/>
</dbReference>
<comment type="caution">
    <text evidence="2">The sequence shown here is derived from an EMBL/GenBank/DDBJ whole genome shotgun (WGS) entry which is preliminary data.</text>
</comment>
<organism evidence="2 3">
    <name type="scientific">Blautia hansenii</name>
    <name type="common">Ruminococcus hansenii</name>
    <dbReference type="NCBI Taxonomy" id="1322"/>
    <lineage>
        <taxon>Bacteria</taxon>
        <taxon>Bacillati</taxon>
        <taxon>Bacillota</taxon>
        <taxon>Clostridia</taxon>
        <taxon>Lachnospirales</taxon>
        <taxon>Lachnospiraceae</taxon>
        <taxon>Blautia</taxon>
    </lineage>
</organism>
<feature type="domain" description="Amidohydrolase-related" evidence="1">
    <location>
        <begin position="6"/>
        <end position="244"/>
    </location>
</feature>
<name>A0ABX2IAP8_BLAHA</name>
<dbReference type="Gene3D" id="3.20.20.140">
    <property type="entry name" value="Metal-dependent hydrolases"/>
    <property type="match status" value="1"/>
</dbReference>
<dbReference type="EMBL" id="JAAITA010000027">
    <property type="protein sequence ID" value="NSJ87244.1"/>
    <property type="molecule type" value="Genomic_DNA"/>
</dbReference>
<dbReference type="SUPFAM" id="SSF51556">
    <property type="entry name" value="Metallo-dependent hydrolases"/>
    <property type="match status" value="1"/>
</dbReference>